<dbReference type="EMBL" id="CAEY01002011">
    <property type="status" value="NOT_ANNOTATED_CDS"/>
    <property type="molecule type" value="Genomic_DNA"/>
</dbReference>
<feature type="domain" description="Ionotropic glutamate receptor C-terminal" evidence="20">
    <location>
        <begin position="443"/>
        <end position="818"/>
    </location>
</feature>
<evidence type="ECO:0000256" key="17">
    <source>
        <dbReference type="PIRSR" id="PIRSR601508-2"/>
    </source>
</evidence>
<keyword evidence="10" id="KW-0675">Receptor</keyword>
<dbReference type="KEGG" id="tut:107363262"/>
<feature type="binding site" evidence="16">
    <location>
        <position position="529"/>
    </location>
    <ligand>
        <name>L-glutamate</name>
        <dbReference type="ChEBI" id="CHEBI:29985"/>
    </ligand>
</feature>
<keyword evidence="13" id="KW-1071">Ligand-gated ion channel</keyword>
<evidence type="ECO:0000259" key="21">
    <source>
        <dbReference type="SMART" id="SM00918"/>
    </source>
</evidence>
<feature type="binding site" evidence="16">
    <location>
        <position position="706"/>
    </location>
    <ligand>
        <name>L-glutamate</name>
        <dbReference type="ChEBI" id="CHEBI:29985"/>
    </ligand>
</feature>
<evidence type="ECO:0000256" key="16">
    <source>
        <dbReference type="PIRSR" id="PIRSR601508-1"/>
    </source>
</evidence>
<feature type="binding site" evidence="16">
    <location>
        <position position="534"/>
    </location>
    <ligand>
        <name>L-glutamate</name>
        <dbReference type="ChEBI" id="CHEBI:29985"/>
    </ligand>
</feature>
<dbReference type="EnsemblMetazoa" id="tetur09g02270.1">
    <property type="protein sequence ID" value="tetur09g02270.1"/>
    <property type="gene ID" value="tetur09g02270"/>
</dbReference>
<keyword evidence="3" id="KW-0813">Transport</keyword>
<feature type="binding site" evidence="16">
    <location>
        <position position="755"/>
    </location>
    <ligand>
        <name>L-glutamate</name>
        <dbReference type="ChEBI" id="CHEBI:29985"/>
    </ligand>
</feature>
<dbReference type="OMA" id="AQYENFG"/>
<feature type="disulfide bond" evidence="18">
    <location>
        <begin position="767"/>
        <end position="825"/>
    </location>
</feature>
<dbReference type="eggNOG" id="KOG1052">
    <property type="taxonomic scope" value="Eukaryota"/>
</dbReference>
<reference evidence="23" key="1">
    <citation type="submission" date="2011-08" db="EMBL/GenBank/DDBJ databases">
        <authorList>
            <person name="Rombauts S."/>
        </authorList>
    </citation>
    <scope>NUCLEOTIDE SEQUENCE</scope>
    <source>
        <strain evidence="23">London</strain>
    </source>
</reference>
<dbReference type="Pfam" id="PF01094">
    <property type="entry name" value="ANF_receptor"/>
    <property type="match status" value="1"/>
</dbReference>
<dbReference type="InterPro" id="IPR001320">
    <property type="entry name" value="Iontro_rcpt_C"/>
</dbReference>
<dbReference type="GO" id="GO:0015276">
    <property type="term" value="F:ligand-gated monoatomic ion channel activity"/>
    <property type="evidence" value="ECO:0007669"/>
    <property type="project" value="InterPro"/>
</dbReference>
<dbReference type="Gene3D" id="1.10.287.70">
    <property type="match status" value="1"/>
</dbReference>
<keyword evidence="14" id="KW-0407">Ion channel</keyword>
<evidence type="ECO:0000256" key="6">
    <source>
        <dbReference type="ARBA" id="ARBA00022989"/>
    </source>
</evidence>
<dbReference type="OrthoDB" id="5984008at2759"/>
<evidence type="ECO:0000256" key="8">
    <source>
        <dbReference type="ARBA" id="ARBA00023065"/>
    </source>
</evidence>
<feature type="binding site" evidence="16">
    <location>
        <position position="705"/>
    </location>
    <ligand>
        <name>L-glutamate</name>
        <dbReference type="ChEBI" id="CHEBI:29985"/>
    </ligand>
</feature>
<protein>
    <recommendedName>
        <fullName evidence="24">Ionotropic glutamate receptor C-terminal domain-containing protein</fullName>
    </recommendedName>
</protein>
<evidence type="ECO:0000256" key="12">
    <source>
        <dbReference type="ARBA" id="ARBA00023257"/>
    </source>
</evidence>
<dbReference type="PANTHER" id="PTHR18966">
    <property type="entry name" value="IONOTROPIC GLUTAMATE RECEPTOR"/>
    <property type="match status" value="1"/>
</dbReference>
<dbReference type="GO" id="GO:0038023">
    <property type="term" value="F:signaling receptor activity"/>
    <property type="evidence" value="ECO:0007669"/>
    <property type="project" value="InterPro"/>
</dbReference>
<keyword evidence="23" id="KW-1185">Reference proteome</keyword>
<dbReference type="InterPro" id="IPR019594">
    <property type="entry name" value="Glu/Gly-bd"/>
</dbReference>
<keyword evidence="4" id="KW-1003">Cell membrane</keyword>
<keyword evidence="5 19" id="KW-0812">Transmembrane</keyword>
<evidence type="ECO:0000313" key="22">
    <source>
        <dbReference type="EnsemblMetazoa" id="tetur09g02270.1"/>
    </source>
</evidence>
<dbReference type="Gene3D" id="3.40.50.2300">
    <property type="match status" value="2"/>
</dbReference>
<feature type="transmembrane region" description="Helical" evidence="19">
    <location>
        <begin position="572"/>
        <end position="592"/>
    </location>
</feature>
<dbReference type="Pfam" id="PF00060">
    <property type="entry name" value="Lig_chan"/>
    <property type="match status" value="1"/>
</dbReference>
<dbReference type="Pfam" id="PF10613">
    <property type="entry name" value="Lig_chan-Glu_bd"/>
    <property type="match status" value="1"/>
</dbReference>
<keyword evidence="18" id="KW-1015">Disulfide bond</keyword>
<organism evidence="22 23">
    <name type="scientific">Tetranychus urticae</name>
    <name type="common">Two-spotted spider mite</name>
    <dbReference type="NCBI Taxonomy" id="32264"/>
    <lineage>
        <taxon>Eukaryota</taxon>
        <taxon>Metazoa</taxon>
        <taxon>Ecdysozoa</taxon>
        <taxon>Arthropoda</taxon>
        <taxon>Chelicerata</taxon>
        <taxon>Arachnida</taxon>
        <taxon>Acari</taxon>
        <taxon>Acariformes</taxon>
        <taxon>Trombidiformes</taxon>
        <taxon>Prostigmata</taxon>
        <taxon>Eleutherengona</taxon>
        <taxon>Raphignathae</taxon>
        <taxon>Tetranychoidea</taxon>
        <taxon>Tetranychidae</taxon>
        <taxon>Tetranychus</taxon>
    </lineage>
</organism>
<gene>
    <name evidence="22" type="primary">107363262</name>
</gene>
<feature type="transmembrane region" description="Helical" evidence="19">
    <location>
        <begin position="650"/>
        <end position="672"/>
    </location>
</feature>
<evidence type="ECO:0000256" key="4">
    <source>
        <dbReference type="ARBA" id="ARBA00022475"/>
    </source>
</evidence>
<name>T1KDA9_TETUR</name>
<dbReference type="SUPFAM" id="SSF53850">
    <property type="entry name" value="Periplasmic binding protein-like II"/>
    <property type="match status" value="1"/>
</dbReference>
<keyword evidence="7" id="KW-0770">Synapse</keyword>
<evidence type="ECO:0000256" key="1">
    <source>
        <dbReference type="ARBA" id="ARBA00004651"/>
    </source>
</evidence>
<feature type="site" description="Interaction with the cone snail toxin Con-ikot-ikot" evidence="17">
    <location>
        <position position="711"/>
    </location>
</feature>
<evidence type="ECO:0000256" key="3">
    <source>
        <dbReference type="ARBA" id="ARBA00022448"/>
    </source>
</evidence>
<evidence type="ECO:0000313" key="23">
    <source>
        <dbReference type="Proteomes" id="UP000015104"/>
    </source>
</evidence>
<accession>T1KDA9</accession>
<dbReference type="Gene3D" id="3.40.190.10">
    <property type="entry name" value="Periplasmic binding protein-like II"/>
    <property type="match status" value="2"/>
</dbReference>
<evidence type="ECO:0000256" key="9">
    <source>
        <dbReference type="ARBA" id="ARBA00023136"/>
    </source>
</evidence>
<comment type="similarity">
    <text evidence="2">Belongs to the glutamate-gated ion channel (TC 1.A.10.1) family.</text>
</comment>
<dbReference type="FunFam" id="1.10.287.70:FF:000105">
    <property type="entry name" value="Eye-enriched kainate receptor, isoform A"/>
    <property type="match status" value="1"/>
</dbReference>
<reference evidence="22" key="2">
    <citation type="submission" date="2015-06" db="UniProtKB">
        <authorList>
            <consortium name="EnsemblMetazoa"/>
        </authorList>
    </citation>
    <scope>IDENTIFICATION</scope>
</reference>
<dbReference type="SMART" id="SM00918">
    <property type="entry name" value="Lig_chan-Glu_bd"/>
    <property type="match status" value="1"/>
</dbReference>
<proteinExistence type="inferred from homology"/>
<evidence type="ECO:0008006" key="24">
    <source>
        <dbReference type="Google" id="ProtNLM"/>
    </source>
</evidence>
<dbReference type="SUPFAM" id="SSF53822">
    <property type="entry name" value="Periplasmic binding protein-like I"/>
    <property type="match status" value="1"/>
</dbReference>
<keyword evidence="8" id="KW-0406">Ion transport</keyword>
<feature type="transmembrane region" description="Helical" evidence="19">
    <location>
        <begin position="840"/>
        <end position="863"/>
    </location>
</feature>
<keyword evidence="11" id="KW-0325">Glycoprotein</keyword>
<evidence type="ECO:0000256" key="2">
    <source>
        <dbReference type="ARBA" id="ARBA00008685"/>
    </source>
</evidence>
<dbReference type="InterPro" id="IPR001508">
    <property type="entry name" value="Iono_Glu_rcpt_met"/>
</dbReference>
<evidence type="ECO:0000259" key="20">
    <source>
        <dbReference type="SMART" id="SM00079"/>
    </source>
</evidence>
<keyword evidence="12" id="KW-0628">Postsynaptic cell membrane</keyword>
<keyword evidence="6 19" id="KW-1133">Transmembrane helix</keyword>
<evidence type="ECO:0000256" key="19">
    <source>
        <dbReference type="SAM" id="Phobius"/>
    </source>
</evidence>
<dbReference type="PRINTS" id="PR00177">
    <property type="entry name" value="NMDARECEPTOR"/>
</dbReference>
<keyword evidence="9 19" id="KW-0472">Membrane</keyword>
<comment type="subcellular location">
    <subcellularLocation>
        <location evidence="1">Cell membrane</location>
        <topology evidence="1">Multi-pass membrane protein</topology>
    </subcellularLocation>
    <subcellularLocation>
        <location evidence="15">Postsynaptic cell membrane</location>
    </subcellularLocation>
</comment>
<dbReference type="SMART" id="SM00079">
    <property type="entry name" value="PBPe"/>
    <property type="match status" value="1"/>
</dbReference>
<evidence type="ECO:0000256" key="10">
    <source>
        <dbReference type="ARBA" id="ARBA00023170"/>
    </source>
</evidence>
<feature type="domain" description="Ionotropic glutamate receptor L-glutamate and glycine-binding" evidence="21">
    <location>
        <begin position="453"/>
        <end position="518"/>
    </location>
</feature>
<sequence>MFNLYCNKDSTIKEMNFQIIGKFLLLLTVIQSGFGLPETLNIGGLFTVNSLDQDLAFQVAIQKVLNDFNRFSSATVQGIKYNVSYFDSYQAQSNVCKLLQEQVAAIIDTTSSPCSHHIEAICDNYEIPHIRTRYDWRQSMGTFSINLYPHPLRIAHATIDLIIELGWKEFAVLFEDDEDTAFVNELFKETQKEYEQMIGFPVNRLDWTIGVYQFSSVDSYRDTFGLVRRSQYKNIILHVKSDNLYDALKQGQQIGLMTDEYSFILTSLDLHAIDLKDFKYSGAKIHSYRIVDTNSEESRQFIHDWENLAQEMGIEPSETSNNFKTETGLVYDAVLLVSNAIKEAEKTMQVEPTSLSCEEPLTWSQGTSILNFLTANPMDGVTGRLFFDEEGYRSNVVLHLYELSNEGFNRLGFWSDINKKGLEIENKQPKYYNPSENAIKDRMLKVVTVEEKGYTMIKNDRRPLEGNEKYEGYVIDLVEELSKFAGFNYEISLFDSKAYGDCNKTSMTCTGMLGEITSDRAHLALVDLTITAGRSEVVDFTHPFINTGISVLFKKITKSETQLFGFLSPFTYLVWCMITFTIIAVSISFHVIGRLSPYEWVNPYPCRQDEPILENDLTQANASWFIVAALMQQGSEIAPRTLSTRWLAGVWYFFTLILVSCYTANLAASLTIEDFNYPFSSAKDLITLDTPEVQAIKFGCKKSGSTLNFFKDSNDPIYREIYNRMMEHPEWLASTNDEGEERVRESDFDYAFFMESATIDYKLERNCSIVKIGGLLDHKGYGIAVKRNSPLLRILNQGLLALQESGQLRVLYDRWWKQRNGGGVCAAKADTSAAVTSFKLINVGGAFIVLLIGCGVALLIAFCELFTKLWNTSNDPVSFWEGVKNELRFAFNFQLATKQVTKNENLIQRSISEDKSSKISNFSAK</sequence>
<dbReference type="Proteomes" id="UP000015104">
    <property type="component" value="Unassembled WGS sequence"/>
</dbReference>
<evidence type="ECO:0000256" key="15">
    <source>
        <dbReference type="ARBA" id="ARBA00034100"/>
    </source>
</evidence>
<evidence type="ECO:0000256" key="5">
    <source>
        <dbReference type="ARBA" id="ARBA00022692"/>
    </source>
</evidence>
<dbReference type="InterPro" id="IPR028082">
    <property type="entry name" value="Peripla_BP_I"/>
</dbReference>
<evidence type="ECO:0000256" key="7">
    <source>
        <dbReference type="ARBA" id="ARBA00023018"/>
    </source>
</evidence>
<evidence type="ECO:0000256" key="11">
    <source>
        <dbReference type="ARBA" id="ARBA00023180"/>
    </source>
</evidence>
<dbReference type="AlphaFoldDB" id="T1KDA9"/>
<evidence type="ECO:0000256" key="18">
    <source>
        <dbReference type="PIRSR" id="PIRSR601508-3"/>
    </source>
</evidence>
<dbReference type="HOGENOM" id="CLU_007257_1_1_1"/>
<dbReference type="InterPro" id="IPR001828">
    <property type="entry name" value="ANF_lig-bd_rcpt"/>
</dbReference>
<dbReference type="GO" id="GO:0045211">
    <property type="term" value="C:postsynaptic membrane"/>
    <property type="evidence" value="ECO:0007669"/>
    <property type="project" value="UniProtKB-SubCell"/>
</dbReference>
<dbReference type="InterPro" id="IPR015683">
    <property type="entry name" value="Ionotropic_Glu_rcpt"/>
</dbReference>
<dbReference type="FunFam" id="3.40.190.10:FF:000178">
    <property type="entry name" value="Glutamate receptor subunit"/>
    <property type="match status" value="1"/>
</dbReference>
<evidence type="ECO:0000256" key="13">
    <source>
        <dbReference type="ARBA" id="ARBA00023286"/>
    </source>
</evidence>
<evidence type="ECO:0000256" key="14">
    <source>
        <dbReference type="ARBA" id="ARBA00023303"/>
    </source>
</evidence>